<evidence type="ECO:0000256" key="1">
    <source>
        <dbReference type="ARBA" id="ARBA00022450"/>
    </source>
</evidence>
<dbReference type="InterPro" id="IPR016035">
    <property type="entry name" value="Acyl_Trfase/lysoPLipase"/>
</dbReference>
<dbReference type="Gene3D" id="3.30.70.3290">
    <property type="match status" value="1"/>
</dbReference>
<dbReference type="SMART" id="SM00825">
    <property type="entry name" value="PKS_KS"/>
    <property type="match status" value="1"/>
</dbReference>
<keyword evidence="2" id="KW-0597">Phosphoprotein</keyword>
<dbReference type="PROSITE" id="PS52004">
    <property type="entry name" value="KS3_2"/>
    <property type="match status" value="1"/>
</dbReference>
<dbReference type="InterPro" id="IPR020807">
    <property type="entry name" value="PKS_DH"/>
</dbReference>
<comment type="caution">
    <text evidence="7">The sequence shown here is derived from an EMBL/GenBank/DDBJ whole genome shotgun (WGS) entry which is preliminary data.</text>
</comment>
<dbReference type="InterPro" id="IPR050091">
    <property type="entry name" value="PKS_NRPS_Biosynth_Enz"/>
</dbReference>
<evidence type="ECO:0000313" key="7">
    <source>
        <dbReference type="EMBL" id="MYM91616.1"/>
    </source>
</evidence>
<dbReference type="EMBL" id="WWCW01000231">
    <property type="protein sequence ID" value="MYM91616.1"/>
    <property type="molecule type" value="Genomic_DNA"/>
</dbReference>
<dbReference type="SUPFAM" id="SSF52151">
    <property type="entry name" value="FabD/lysophospholipase-like"/>
    <property type="match status" value="1"/>
</dbReference>
<keyword evidence="3 7" id="KW-0808">Transferase</keyword>
<dbReference type="InterPro" id="IPR018201">
    <property type="entry name" value="Ketoacyl_synth_AS"/>
</dbReference>
<dbReference type="InterPro" id="IPR049551">
    <property type="entry name" value="PKS_DH_C"/>
</dbReference>
<dbReference type="Pfam" id="PF00109">
    <property type="entry name" value="ketoacyl-synt"/>
    <property type="match status" value="1"/>
</dbReference>
<dbReference type="PROSITE" id="PS52019">
    <property type="entry name" value="PKS_MFAS_DH"/>
    <property type="match status" value="1"/>
</dbReference>
<organism evidence="7 8">
    <name type="scientific">Duganella vulcania</name>
    <dbReference type="NCBI Taxonomy" id="2692166"/>
    <lineage>
        <taxon>Bacteria</taxon>
        <taxon>Pseudomonadati</taxon>
        <taxon>Pseudomonadota</taxon>
        <taxon>Betaproteobacteria</taxon>
        <taxon>Burkholderiales</taxon>
        <taxon>Oxalobacteraceae</taxon>
        <taxon>Telluria group</taxon>
        <taxon>Duganella</taxon>
    </lineage>
</organism>
<dbReference type="InterPro" id="IPR014030">
    <property type="entry name" value="Ketoacyl_synth_N"/>
</dbReference>
<dbReference type="InterPro" id="IPR014031">
    <property type="entry name" value="Ketoacyl_synth_C"/>
</dbReference>
<gene>
    <name evidence="7" type="ORF">GTP91_31120</name>
</gene>
<dbReference type="PROSITE" id="PS00606">
    <property type="entry name" value="KS3_1"/>
    <property type="match status" value="1"/>
</dbReference>
<evidence type="ECO:0000313" key="8">
    <source>
        <dbReference type="Proteomes" id="UP000470302"/>
    </source>
</evidence>
<proteinExistence type="predicted"/>
<dbReference type="RefSeq" id="WP_161100224.1">
    <property type="nucleotide sequence ID" value="NZ_WWCW01000231.1"/>
</dbReference>
<dbReference type="GO" id="GO:0004315">
    <property type="term" value="F:3-oxoacyl-[acyl-carrier-protein] synthase activity"/>
    <property type="evidence" value="ECO:0007669"/>
    <property type="project" value="InterPro"/>
</dbReference>
<dbReference type="PANTHER" id="PTHR43775">
    <property type="entry name" value="FATTY ACID SYNTHASE"/>
    <property type="match status" value="1"/>
</dbReference>
<keyword evidence="7" id="KW-0012">Acyltransferase</keyword>
<evidence type="ECO:0000259" key="6">
    <source>
        <dbReference type="PROSITE" id="PS52019"/>
    </source>
</evidence>
<evidence type="ECO:0000256" key="4">
    <source>
        <dbReference type="PROSITE-ProRule" id="PRU01363"/>
    </source>
</evidence>
<feature type="domain" description="PKS/mFAS DH" evidence="6">
    <location>
        <begin position="889"/>
        <end position="1181"/>
    </location>
</feature>
<dbReference type="Proteomes" id="UP000470302">
    <property type="component" value="Unassembled WGS sequence"/>
</dbReference>
<dbReference type="InterPro" id="IPR014043">
    <property type="entry name" value="Acyl_transferase_dom"/>
</dbReference>
<sequence length="1229" mass="134152">MRDGETKNSAIAIIGMALNVPGAENLEEFWDNLRNGRESFGPLTDEELNELGLDHTARQNPDWLVVRGFPKNPKDFDAAYFGIPPNDATLMDPQQRHLLECAQNAFDDAGYDPLAYDGDIGVWAGAGTSGYYSEFLEPAFRDSPQQQFASIILNDFHFPATRLAHTLNLTGPAMNVATACSTGLVAVHYACQALRAHECDMALVGVSRINPGAYSGYPRMEGMIYSSDGHCRVFDSRADGTVFTNGTGTVLLKRLDRALADRDNIRGVILGSAVNNDGNVKLSFTAPSIDGQEAVLEEAYRAAGVDPATVSFIEGHGTATLLGDPIEVHALTRVFRRRTEEQGICRLGSVKSNIGHLEVAAGVVGLIKAVMAIEKQEIPATIHFERANPALDLASSPFVVNDQLEPWLSELPRRAGVSSFGIGGTNAHLVLEEMPKQRTAPSRRQRHLLPVSARTAHSRDAMLAALEQRLTGSDLNMADVAFTLQSGRRSHPMRAVFSATTCGGAAARLRDGVAGAERPVKTEALSLWMFPGQGSQYVGMARGLYEEEATFRAVFDQCANRLLPLIGVDLRSVVFDVQASAEVLNQTRITQPALFTVEYAMARQLQAWGVEPVAMMGHSIGEYVAACLAGVFALDDALDLVAARGQLMQSLPAGSMLAVNAPADSVAGYLGATVCLAAVNSPEHCVLSGPHEEIEHVRVALEAAGVPARRLQTSHAFHSAMMEPILAQFAERVAAVPRQVPQIPFVSNVTGSWIDDEDALDPAYWSRHLRQAVLFADGLETLCAAYPGDVLVEVGPGTTLSQLAGLHRCAQEQERVALGRHPRDQHPDGQVFLEAVGQLWVSGVELDWNSFYDGEARHRVSLPAYVFDRDEFFFREASQNGNGRRYDFHPLLGQRHKSALSHPEIQFDATISTWNPEFLLQHTIFGTPLVPGACYVEIALTVGKQMLGTDHVMVSDIVFQKAIPLPRNTECQLQTVVVPESDGSLRMRLFSLPLTEGDSEGRPADWEEHVSAVIRAAPTTEVADASAELHAWRARLTTPVPHSELYDPQRIGFQWGPAFQSVKQAYVGEWEILGRIELPAFLDWEFADFFFHPSLLDGCFQLVGRAVPLDVLPGLILPTAAERIVVHGPVPKQFWCHITGRPEECSKQGITLDLRMVGDDGREFARIDRFLELASSQSTLVEAGARVNSWYHQIAWRALDRATLGEAADAFQLVLFADRGGVAEAVARQ</sequence>
<reference evidence="7 8" key="1">
    <citation type="submission" date="2020-01" db="EMBL/GenBank/DDBJ databases">
        <title>Novel species isolated from a subtropical stream in China.</title>
        <authorList>
            <person name="Lu H."/>
        </authorList>
    </citation>
    <scope>NUCLEOTIDE SEQUENCE [LARGE SCALE GENOMIC DNA]</scope>
    <source>
        <strain evidence="7 8">FT82W</strain>
    </source>
</reference>
<dbReference type="SUPFAM" id="SSF55048">
    <property type="entry name" value="Probable ACP-binding domain of malonyl-CoA ACP transacylase"/>
    <property type="match status" value="1"/>
</dbReference>
<dbReference type="InterPro" id="IPR016036">
    <property type="entry name" value="Malonyl_transacylase_ACP-bd"/>
</dbReference>
<dbReference type="InterPro" id="IPR049900">
    <property type="entry name" value="PKS_mFAS_DH"/>
</dbReference>
<dbReference type="InterPro" id="IPR020841">
    <property type="entry name" value="PKS_Beta-ketoAc_synthase_dom"/>
</dbReference>
<dbReference type="Pfam" id="PF16197">
    <property type="entry name" value="KAsynt_C_assoc"/>
    <property type="match status" value="1"/>
</dbReference>
<dbReference type="Pfam" id="PF02801">
    <property type="entry name" value="Ketoacyl-synt_C"/>
    <property type="match status" value="1"/>
</dbReference>
<dbReference type="PANTHER" id="PTHR43775:SF51">
    <property type="entry name" value="INACTIVE PHENOLPHTHIOCEROL SYNTHESIS POLYKETIDE SYNTHASE TYPE I PKS1-RELATED"/>
    <property type="match status" value="1"/>
</dbReference>
<dbReference type="Gene3D" id="3.10.129.110">
    <property type="entry name" value="Polyketide synthase dehydratase"/>
    <property type="match status" value="1"/>
</dbReference>
<evidence type="ECO:0000256" key="3">
    <source>
        <dbReference type="ARBA" id="ARBA00022679"/>
    </source>
</evidence>
<dbReference type="InterPro" id="IPR042104">
    <property type="entry name" value="PKS_dehydratase_sf"/>
</dbReference>
<name>A0A845GEH2_9BURK</name>
<feature type="non-terminal residue" evidence="7">
    <location>
        <position position="1229"/>
    </location>
</feature>
<dbReference type="Pfam" id="PF00698">
    <property type="entry name" value="Acyl_transf_1"/>
    <property type="match status" value="1"/>
</dbReference>
<dbReference type="InterPro" id="IPR049552">
    <property type="entry name" value="PKS_DH_N"/>
</dbReference>
<keyword evidence="1" id="KW-0596">Phosphopantetheine</keyword>
<dbReference type="Gene3D" id="3.40.47.10">
    <property type="match status" value="1"/>
</dbReference>
<dbReference type="InterPro" id="IPR001227">
    <property type="entry name" value="Ac_transferase_dom_sf"/>
</dbReference>
<feature type="region of interest" description="C-terminal hotdog fold" evidence="4">
    <location>
        <begin position="1037"/>
        <end position="1181"/>
    </location>
</feature>
<dbReference type="SMART" id="SM00827">
    <property type="entry name" value="PKS_AT"/>
    <property type="match status" value="1"/>
</dbReference>
<feature type="active site" description="Proton donor; for dehydratase activity" evidence="4">
    <location>
        <position position="1097"/>
    </location>
</feature>
<protein>
    <submittedName>
        <fullName evidence="7">Acyltransferase domain-containing protein</fullName>
    </submittedName>
</protein>
<dbReference type="SMART" id="SM00826">
    <property type="entry name" value="PKS_DH"/>
    <property type="match status" value="1"/>
</dbReference>
<dbReference type="GO" id="GO:0006633">
    <property type="term" value="P:fatty acid biosynthetic process"/>
    <property type="evidence" value="ECO:0007669"/>
    <property type="project" value="InterPro"/>
</dbReference>
<evidence type="ECO:0000256" key="2">
    <source>
        <dbReference type="ARBA" id="ARBA00022553"/>
    </source>
</evidence>
<feature type="active site" description="Proton acceptor; for dehydratase activity" evidence="4">
    <location>
        <position position="922"/>
    </location>
</feature>
<dbReference type="SUPFAM" id="SSF53901">
    <property type="entry name" value="Thiolase-like"/>
    <property type="match status" value="1"/>
</dbReference>
<dbReference type="CDD" id="cd00833">
    <property type="entry name" value="PKS"/>
    <property type="match status" value="1"/>
</dbReference>
<feature type="domain" description="Ketosynthase family 3 (KS3)" evidence="5">
    <location>
        <begin position="8"/>
        <end position="433"/>
    </location>
</feature>
<dbReference type="Gene3D" id="3.40.366.10">
    <property type="entry name" value="Malonyl-Coenzyme A Acyl Carrier Protein, domain 2"/>
    <property type="match status" value="1"/>
</dbReference>
<dbReference type="InterPro" id="IPR016039">
    <property type="entry name" value="Thiolase-like"/>
</dbReference>
<feature type="region of interest" description="N-terminal hotdog fold" evidence="4">
    <location>
        <begin position="889"/>
        <end position="1021"/>
    </location>
</feature>
<dbReference type="AlphaFoldDB" id="A0A845GEH2"/>
<dbReference type="Pfam" id="PF21089">
    <property type="entry name" value="PKS_DH_N"/>
    <property type="match status" value="1"/>
</dbReference>
<dbReference type="GO" id="GO:0004312">
    <property type="term" value="F:fatty acid synthase activity"/>
    <property type="evidence" value="ECO:0007669"/>
    <property type="project" value="TreeGrafter"/>
</dbReference>
<dbReference type="InterPro" id="IPR032821">
    <property type="entry name" value="PKS_assoc"/>
</dbReference>
<dbReference type="Pfam" id="PF14765">
    <property type="entry name" value="PS-DH"/>
    <property type="match status" value="1"/>
</dbReference>
<accession>A0A845GEH2</accession>
<evidence type="ECO:0000259" key="5">
    <source>
        <dbReference type="PROSITE" id="PS52004"/>
    </source>
</evidence>